<proteinExistence type="predicted"/>
<dbReference type="InterPro" id="IPR036097">
    <property type="entry name" value="HisK_dim/P_sf"/>
</dbReference>
<evidence type="ECO:0000259" key="9">
    <source>
        <dbReference type="PROSITE" id="PS01124"/>
    </source>
</evidence>
<dbReference type="InterPro" id="IPR009057">
    <property type="entry name" value="Homeodomain-like_sf"/>
</dbReference>
<evidence type="ECO:0000313" key="12">
    <source>
        <dbReference type="Proteomes" id="UP000036951"/>
    </source>
</evidence>
<evidence type="ECO:0000256" key="2">
    <source>
        <dbReference type="ARBA" id="ARBA00012438"/>
    </source>
</evidence>
<dbReference type="Pfam" id="PF07495">
    <property type="entry name" value="Y_Y_Y"/>
    <property type="match status" value="1"/>
</dbReference>
<dbReference type="SUPFAM" id="SSF52172">
    <property type="entry name" value="CheY-like"/>
    <property type="match status" value="1"/>
</dbReference>
<dbReference type="InterPro" id="IPR018060">
    <property type="entry name" value="HTH_AraC"/>
</dbReference>
<evidence type="ECO:0000256" key="5">
    <source>
        <dbReference type="ARBA" id="ARBA00023125"/>
    </source>
</evidence>
<protein>
    <recommendedName>
        <fullName evidence="2">histidine kinase</fullName>
        <ecNumber evidence="2">2.7.13.3</ecNumber>
    </recommendedName>
</protein>
<sequence length="1264" mass="141899">MLAATASSCFSQPYCKVRTFTIDDGLPANNISEFGLSDDGMMWVSTWNGLCNYDGYKFSRFREHFGAGQVLTSNRLKFIRPNSCGDIWCSTYDGKAYLFDCTTCRYIDLDVLVGNKVRHKFPVRNIISLPNGHAWVLGDGNINLRIDEGKIKNHGGVSLIDTRKTIYRGPIRKVMADGNGREWVFADNGVGLYGSKVLLPFKFEYMCHVGRKVYFASRDGRFGVYSDRLRMISVPAPVTKINGMCSFGSDKLALACDKGLLVFSTRTSGFRLVSVQHPSQPSADVKKVFTDSRGRAWAFSSGPGVSLVSPDGSSVRWLQSEADGWMGTTSRYPVFHEDDNHTVWVIPNGGVFSYYDEARGCLVPYNLNAENSNRLPVSYILKYKKDAQNNLWFTGNHNLTLVNFNYYRFKFTPTVRDADVRSVMKDRSGRIWTGMHNGYVTVTDAVSRRMMYLSPDGRLTGVPVRLTDEGVYALREDRYGNVWIGTKGRGIYVLYGGRGGNGLAHYARSYTDKWSLSCDSIYDFCEDDAGRMWVATYGGGINIAAMKPGGSMAFINGNNVMTPFKDKAYNRMRRISAAPGGIMVASTFGGIVTMSHRVDKFSSMRYYYTTHIQGDTTSLLASDVLNTYVSRSSGRIYATTMGGGFQVAQASSLLRDNIPFRRVEGIEHEEGTIQAVVEDAAGSLWLVRESSLDKLYQKTGQYEIYGSNDWEEDIGFTEAQPYVSSRGGEIFLGVIGGYLSFRPGQIKKSRYKPMIVFSGVQFQGEQQITPILGKTVLEIPAGERNAIVYFSALDYDGNRLIRYAYRIKELDCEWSYTGMSHSASLSHIPAGKYTLVVKSTNSDGVWTDNARELKIYVHPTFWETGWAMLLYVLVGLSVIFSLFYVWRLRSNVAMEKRLKERQLRFFTGISHQLRTPLTLIDGPVGQVLSEEPLSAKARTYLEFVKKNSVRMLELVNKSLDLKKLDAAADDVDAAPQNSDEMAVSDNMPQSAATVSGLDFASERITVLVVEDNVELRYFLVSSLSSSYNVFEARNGQEGLEMAQSRQPDFIITDIMMPVMDGMTMIRKIKACPDTCHIPIVVLSARTAINYRIEGLNEGIDDYITKPFSVSYLKSRVDNIIRQRRQLQQAYVSKLNAAGDGHLIYKADSPGIADADKEFARRLVDYLEPRISDPELKIDDITRAMALSRTVFYGKVKSLFGMSPIDFVRHMRILRAERLIVESRMSFSEIAYSVGFTDPKYFGRTFKAKTGMTPSDYRKKYSQLS</sequence>
<evidence type="ECO:0000256" key="4">
    <source>
        <dbReference type="ARBA" id="ARBA00023015"/>
    </source>
</evidence>
<accession>A0A8E1UPG8</accession>
<dbReference type="SMART" id="SM00342">
    <property type="entry name" value="HTH_ARAC"/>
    <property type="match status" value="1"/>
</dbReference>
<evidence type="ECO:0000256" key="8">
    <source>
        <dbReference type="SAM" id="Phobius"/>
    </source>
</evidence>
<dbReference type="Gene3D" id="1.10.287.130">
    <property type="match status" value="1"/>
</dbReference>
<keyword evidence="6" id="KW-0804">Transcription</keyword>
<dbReference type="InterPro" id="IPR011006">
    <property type="entry name" value="CheY-like_superfamily"/>
</dbReference>
<dbReference type="InterPro" id="IPR011110">
    <property type="entry name" value="Reg_prop"/>
</dbReference>
<dbReference type="InterPro" id="IPR020449">
    <property type="entry name" value="Tscrpt_reg_AraC-type_HTH"/>
</dbReference>
<dbReference type="PANTHER" id="PTHR43547:SF2">
    <property type="entry name" value="HYBRID SIGNAL TRANSDUCTION HISTIDINE KINASE C"/>
    <property type="match status" value="1"/>
</dbReference>
<gene>
    <name evidence="11" type="ORF">ACU52_13420</name>
</gene>
<evidence type="ECO:0000256" key="7">
    <source>
        <dbReference type="PROSITE-ProRule" id="PRU00169"/>
    </source>
</evidence>
<dbReference type="PANTHER" id="PTHR43547">
    <property type="entry name" value="TWO-COMPONENT HISTIDINE KINASE"/>
    <property type="match status" value="1"/>
</dbReference>
<keyword evidence="8" id="KW-0472">Membrane</keyword>
<dbReference type="Pfam" id="PF07494">
    <property type="entry name" value="Reg_prop"/>
    <property type="match status" value="2"/>
</dbReference>
<name>A0A8E1UPG8_9BACT</name>
<dbReference type="SUPFAM" id="SSF46689">
    <property type="entry name" value="Homeodomain-like"/>
    <property type="match status" value="1"/>
</dbReference>
<dbReference type="SUPFAM" id="SSF47384">
    <property type="entry name" value="Homodimeric domain of signal transducing histidine kinase"/>
    <property type="match status" value="1"/>
</dbReference>
<dbReference type="CDD" id="cd17574">
    <property type="entry name" value="REC_OmpR"/>
    <property type="match status" value="1"/>
</dbReference>
<dbReference type="Pfam" id="PF00072">
    <property type="entry name" value="Response_reg"/>
    <property type="match status" value="1"/>
</dbReference>
<dbReference type="Gene3D" id="1.10.10.60">
    <property type="entry name" value="Homeodomain-like"/>
    <property type="match status" value="1"/>
</dbReference>
<dbReference type="SMART" id="SM00388">
    <property type="entry name" value="HisKA"/>
    <property type="match status" value="1"/>
</dbReference>
<feature type="modified residue" description="4-aspartylphosphate" evidence="7">
    <location>
        <position position="1053"/>
    </location>
</feature>
<dbReference type="InterPro" id="IPR001789">
    <property type="entry name" value="Sig_transdc_resp-reg_receiver"/>
</dbReference>
<keyword evidence="4" id="KW-0805">Transcription regulation</keyword>
<dbReference type="GO" id="GO:0043565">
    <property type="term" value="F:sequence-specific DNA binding"/>
    <property type="evidence" value="ECO:0007669"/>
    <property type="project" value="InterPro"/>
</dbReference>
<dbReference type="Gene3D" id="2.60.40.10">
    <property type="entry name" value="Immunoglobulins"/>
    <property type="match status" value="1"/>
</dbReference>
<dbReference type="Pfam" id="PF12833">
    <property type="entry name" value="HTH_18"/>
    <property type="match status" value="1"/>
</dbReference>
<dbReference type="PRINTS" id="PR00032">
    <property type="entry name" value="HTHARAC"/>
</dbReference>
<reference evidence="11 12" key="1">
    <citation type="submission" date="2015-06" db="EMBL/GenBank/DDBJ databases">
        <title>Prevotella sp. 109, sp. nov., a novel member of the family Prevotellaceae isolated from human faeces.</title>
        <authorList>
            <person name="Shkoporov A.N."/>
            <person name="Chaplin A.V."/>
            <person name="Kafarskaia L.I."/>
            <person name="Efimov B.A."/>
        </authorList>
    </citation>
    <scope>NUCLEOTIDE SEQUENCE [LARGE SCALE GENOMIC DNA]</scope>
    <source>
        <strain evidence="11 12">109</strain>
    </source>
</reference>
<keyword evidence="3 7" id="KW-0597">Phosphoprotein</keyword>
<evidence type="ECO:0000259" key="10">
    <source>
        <dbReference type="PROSITE" id="PS50110"/>
    </source>
</evidence>
<comment type="caution">
    <text evidence="11">The sequence shown here is derived from an EMBL/GenBank/DDBJ whole genome shotgun (WGS) entry which is preliminary data.</text>
</comment>
<organism evidence="11 12">
    <name type="scientific">Xylanibacter rarus</name>
    <dbReference type="NCBI Taxonomy" id="1676614"/>
    <lineage>
        <taxon>Bacteria</taxon>
        <taxon>Pseudomonadati</taxon>
        <taxon>Bacteroidota</taxon>
        <taxon>Bacteroidia</taxon>
        <taxon>Bacteroidales</taxon>
        <taxon>Prevotellaceae</taxon>
        <taxon>Xylanibacter</taxon>
    </lineage>
</organism>
<evidence type="ECO:0000313" key="11">
    <source>
        <dbReference type="EMBL" id="KOO67025.1"/>
    </source>
</evidence>
<dbReference type="InterPro" id="IPR003661">
    <property type="entry name" value="HisK_dim/P_dom"/>
</dbReference>
<keyword evidence="8" id="KW-1133">Transmembrane helix</keyword>
<dbReference type="Pfam" id="PF00512">
    <property type="entry name" value="HisKA"/>
    <property type="match status" value="1"/>
</dbReference>
<feature type="domain" description="HTH araC/xylS-type" evidence="9">
    <location>
        <begin position="1160"/>
        <end position="1259"/>
    </location>
</feature>
<dbReference type="Gene3D" id="2.130.10.10">
    <property type="entry name" value="YVTN repeat-like/Quinoprotein amine dehydrogenase"/>
    <property type="match status" value="4"/>
</dbReference>
<dbReference type="InterPro" id="IPR018062">
    <property type="entry name" value="HTH_AraC-typ_CS"/>
</dbReference>
<dbReference type="PROSITE" id="PS00041">
    <property type="entry name" value="HTH_ARAC_FAMILY_1"/>
    <property type="match status" value="1"/>
</dbReference>
<dbReference type="InterPro" id="IPR015943">
    <property type="entry name" value="WD40/YVTN_repeat-like_dom_sf"/>
</dbReference>
<dbReference type="EMBL" id="LFQU01000040">
    <property type="protein sequence ID" value="KOO67025.1"/>
    <property type="molecule type" value="Genomic_DNA"/>
</dbReference>
<evidence type="ECO:0000256" key="1">
    <source>
        <dbReference type="ARBA" id="ARBA00000085"/>
    </source>
</evidence>
<comment type="catalytic activity">
    <reaction evidence="1">
        <text>ATP + protein L-histidine = ADP + protein N-phospho-L-histidine.</text>
        <dbReference type="EC" id="2.7.13.3"/>
    </reaction>
</comment>
<evidence type="ECO:0000256" key="6">
    <source>
        <dbReference type="ARBA" id="ARBA00023163"/>
    </source>
</evidence>
<keyword evidence="5" id="KW-0238">DNA-binding</keyword>
<keyword evidence="8" id="KW-0812">Transmembrane</keyword>
<dbReference type="CDD" id="cd00082">
    <property type="entry name" value="HisKA"/>
    <property type="match status" value="1"/>
</dbReference>
<evidence type="ECO:0000256" key="3">
    <source>
        <dbReference type="ARBA" id="ARBA00022553"/>
    </source>
</evidence>
<dbReference type="PROSITE" id="PS01124">
    <property type="entry name" value="HTH_ARAC_FAMILY_2"/>
    <property type="match status" value="1"/>
</dbReference>
<dbReference type="AlphaFoldDB" id="A0A8E1UPG8"/>
<dbReference type="GO" id="GO:0003700">
    <property type="term" value="F:DNA-binding transcription factor activity"/>
    <property type="evidence" value="ECO:0007669"/>
    <property type="project" value="InterPro"/>
</dbReference>
<dbReference type="Proteomes" id="UP000036951">
    <property type="component" value="Unassembled WGS sequence"/>
</dbReference>
<dbReference type="Gene3D" id="3.40.50.2300">
    <property type="match status" value="1"/>
</dbReference>
<dbReference type="PROSITE" id="PS50110">
    <property type="entry name" value="RESPONSE_REGULATORY"/>
    <property type="match status" value="1"/>
</dbReference>
<keyword evidence="12" id="KW-1185">Reference proteome</keyword>
<feature type="transmembrane region" description="Helical" evidence="8">
    <location>
        <begin position="866"/>
        <end position="886"/>
    </location>
</feature>
<dbReference type="SMART" id="SM00448">
    <property type="entry name" value="REC"/>
    <property type="match status" value="1"/>
</dbReference>
<dbReference type="SUPFAM" id="SSF63829">
    <property type="entry name" value="Calcium-dependent phosphotriesterase"/>
    <property type="match status" value="2"/>
</dbReference>
<dbReference type="GO" id="GO:0000155">
    <property type="term" value="F:phosphorelay sensor kinase activity"/>
    <property type="evidence" value="ECO:0007669"/>
    <property type="project" value="InterPro"/>
</dbReference>
<dbReference type="InterPro" id="IPR013783">
    <property type="entry name" value="Ig-like_fold"/>
</dbReference>
<feature type="domain" description="Response regulatory" evidence="10">
    <location>
        <begin position="1005"/>
        <end position="1120"/>
    </location>
</feature>
<dbReference type="EC" id="2.7.13.3" evidence="2"/>
<dbReference type="InterPro" id="IPR011123">
    <property type="entry name" value="Y_Y_Y"/>
</dbReference>